<evidence type="ECO:0000259" key="4">
    <source>
        <dbReference type="Pfam" id="PF22020"/>
    </source>
</evidence>
<dbReference type="SUPFAM" id="SSF53335">
    <property type="entry name" value="S-adenosyl-L-methionine-dependent methyltransferases"/>
    <property type="match status" value="1"/>
</dbReference>
<feature type="domain" description="RlmL ferredoxin-like" evidence="4">
    <location>
        <begin position="36"/>
        <end position="90"/>
    </location>
</feature>
<dbReference type="InterPro" id="IPR029063">
    <property type="entry name" value="SAM-dependent_MTases_sf"/>
</dbReference>
<evidence type="ECO:0000256" key="2">
    <source>
        <dbReference type="ARBA" id="ARBA00022679"/>
    </source>
</evidence>
<organism evidence="5 6">
    <name type="scientific">Desulfoluna limicola</name>
    <dbReference type="NCBI Taxonomy" id="2810562"/>
    <lineage>
        <taxon>Bacteria</taxon>
        <taxon>Pseudomonadati</taxon>
        <taxon>Thermodesulfobacteriota</taxon>
        <taxon>Desulfobacteria</taxon>
        <taxon>Desulfobacterales</taxon>
        <taxon>Desulfolunaceae</taxon>
        <taxon>Desulfoluna</taxon>
    </lineage>
</organism>
<sequence>MDCEDVMSERQQEKKAGDSAFEKRVRRRVAAREHTFYVGATPGLGGLLAREAEARLGLDVTRVTGGVEFSARLETLWEAALHLRLANRILVRLSTFTADGFNRLERRTAEIPWELWLPADADIEVVVTTHHCRLYHSGAVAERVEKVVAKALPGGGKGTVPQKIYVRGEDDHFTLSLDAVGDPLFKRQVKTHGGRAPIRETLASAILAMAGYTGDGPLADPMCGAGTFSLEAAMLATHTPPGLFRQFAFEAWPSFREKGFAHLKREGEVGIRRFEAPMIFASDLDEGAVGRLGKTLAGMPFGGAVSLQVADFFALNPASLSADPGVVVFNPPYGKRIKGGNDAFVKRLLAHLGAEWKGWKTAIAVPKAQVPRPLPEGFHEHPMSHGGLDLSVIIGKLP</sequence>
<name>A0ABM7PJV5_9BACT</name>
<dbReference type="GO" id="GO:0032259">
    <property type="term" value="P:methylation"/>
    <property type="evidence" value="ECO:0007669"/>
    <property type="project" value="UniProtKB-KW"/>
</dbReference>
<keyword evidence="2" id="KW-0808">Transferase</keyword>
<dbReference type="EMBL" id="AP024488">
    <property type="protein sequence ID" value="BCS97840.1"/>
    <property type="molecule type" value="Genomic_DNA"/>
</dbReference>
<evidence type="ECO:0000259" key="3">
    <source>
        <dbReference type="Pfam" id="PF01170"/>
    </source>
</evidence>
<dbReference type="Pfam" id="PF22020">
    <property type="entry name" value="RlmL_1st"/>
    <property type="match status" value="1"/>
</dbReference>
<dbReference type="InterPro" id="IPR000241">
    <property type="entry name" value="RlmKL-like_Mtase"/>
</dbReference>
<gene>
    <name evidence="5" type="ORF">DSLASN_34720</name>
</gene>
<dbReference type="PANTHER" id="PTHR47313:SF1">
    <property type="entry name" value="RIBOSOMAL RNA LARGE SUBUNIT METHYLTRANSFERASE K_L"/>
    <property type="match status" value="1"/>
</dbReference>
<reference evidence="5 6" key="1">
    <citation type="submission" date="2021-02" db="EMBL/GenBank/DDBJ databases">
        <title>Complete genome of Desulfoluna sp. strain ASN36.</title>
        <authorList>
            <person name="Takahashi A."/>
            <person name="Kojima H."/>
            <person name="Fukui M."/>
        </authorList>
    </citation>
    <scope>NUCLEOTIDE SEQUENCE [LARGE SCALE GENOMIC DNA]</scope>
    <source>
        <strain evidence="5 6">ASN36</strain>
    </source>
</reference>
<protein>
    <submittedName>
        <fullName evidence="5">RNA methyltransferase</fullName>
    </submittedName>
</protein>
<dbReference type="Proteomes" id="UP001320148">
    <property type="component" value="Chromosome"/>
</dbReference>
<keyword evidence="1 5" id="KW-0489">Methyltransferase</keyword>
<dbReference type="InterPro" id="IPR054170">
    <property type="entry name" value="RlmL_1st"/>
</dbReference>
<dbReference type="RefSeq" id="WP_236889256.1">
    <property type="nucleotide sequence ID" value="NZ_AP024488.1"/>
</dbReference>
<keyword evidence="6" id="KW-1185">Reference proteome</keyword>
<evidence type="ECO:0000256" key="1">
    <source>
        <dbReference type="ARBA" id="ARBA00022603"/>
    </source>
</evidence>
<feature type="domain" description="Ribosomal RNA large subunit methyltransferase K/L-like methyltransferase" evidence="3">
    <location>
        <begin position="187"/>
        <end position="342"/>
    </location>
</feature>
<proteinExistence type="predicted"/>
<evidence type="ECO:0000313" key="6">
    <source>
        <dbReference type="Proteomes" id="UP001320148"/>
    </source>
</evidence>
<dbReference type="PROSITE" id="PS00092">
    <property type="entry name" value="N6_MTASE"/>
    <property type="match status" value="1"/>
</dbReference>
<dbReference type="Gene3D" id="3.30.2130.30">
    <property type="match status" value="1"/>
</dbReference>
<dbReference type="CDD" id="cd11715">
    <property type="entry name" value="THUMP_AdoMetMT"/>
    <property type="match status" value="1"/>
</dbReference>
<dbReference type="PANTHER" id="PTHR47313">
    <property type="entry name" value="RIBOSOMAL RNA LARGE SUBUNIT METHYLTRANSFERASE K/L"/>
    <property type="match status" value="1"/>
</dbReference>
<dbReference type="Gene3D" id="3.40.50.150">
    <property type="entry name" value="Vaccinia Virus protein VP39"/>
    <property type="match status" value="1"/>
</dbReference>
<accession>A0ABM7PJV5</accession>
<dbReference type="InterPro" id="IPR002052">
    <property type="entry name" value="DNA_methylase_N6_adenine_CS"/>
</dbReference>
<dbReference type="Pfam" id="PF01170">
    <property type="entry name" value="UPF0020"/>
    <property type="match status" value="1"/>
</dbReference>
<evidence type="ECO:0000313" key="5">
    <source>
        <dbReference type="EMBL" id="BCS97840.1"/>
    </source>
</evidence>
<dbReference type="GO" id="GO:0008168">
    <property type="term" value="F:methyltransferase activity"/>
    <property type="evidence" value="ECO:0007669"/>
    <property type="project" value="UniProtKB-KW"/>
</dbReference>